<reference evidence="3 4" key="1">
    <citation type="submission" date="2024-03" db="EMBL/GenBank/DDBJ databases">
        <title>Draft genome sequence of Pseudonocardia sp. DW16-2.</title>
        <authorList>
            <person name="Duangmal K."/>
        </authorList>
    </citation>
    <scope>NUCLEOTIDE SEQUENCE [LARGE SCALE GENOMIC DNA]</scope>
    <source>
        <strain evidence="3 4">DW16-2</strain>
    </source>
</reference>
<dbReference type="CDD" id="cd06170">
    <property type="entry name" value="LuxR_C_like"/>
    <property type="match status" value="1"/>
</dbReference>
<sequence length="620" mass="65786">MTGTIGERLAVGAGRGPVGRGRELAALTAAVSDPDPPFLVAFVHGPGGIGKSSLLRRLVAGVPDGVDAVVLDGRDVEPTPRGFRRALAAALGLPAADDPGTQAVVGALRERGAARILLVVDTYEVLGLLDGWLRTRFLPALPASVLTVVAGRDRPAAAWHTAAGWAGLVAGFPLGPLPEADALALLRARGLDDAAARRLNAFARGHPLALELGAAGARAGADGTAVVPELTDAFLGGLDDDVVRAVEAASTVRRVTEPVLRALLGDDRARPAYDALRTLPFAETVPDGLLLHDVVRDTVGRELAVRDPDTRRGYRQRAVRYYADRPEPAAGGLWRHTADLMFLIENPVVRDACFPSTRPDHAVEQARPQDGRAVADIVARHEPRPCAEALARWWDRHPETFAVARGPDGTVEAFVQIVELSAVDPAVLAADPVTRPWTEHLRAVPPSPADRVLLMRRWLGRGSGELRSPAVSACWLDVKRVYMELRPRLRRLYSVVVDLGELGPIFLPLGFAPVGAPVEVDGVAHQCVVLDFGPGSVDGWLARLVESETREPVGPAGLSPRETEVLRLVAAGLSNREIGATLHISERTASRHVSNLLLALGARTRAEAAGIAVARGVADV</sequence>
<dbReference type="SMART" id="SM00421">
    <property type="entry name" value="HTH_LUXR"/>
    <property type="match status" value="1"/>
</dbReference>
<dbReference type="SUPFAM" id="SSF46894">
    <property type="entry name" value="C-terminal effector domain of the bipartite response regulators"/>
    <property type="match status" value="1"/>
</dbReference>
<organism evidence="3 4">
    <name type="scientific">Pseudonocardia spirodelae</name>
    <dbReference type="NCBI Taxonomy" id="3133431"/>
    <lineage>
        <taxon>Bacteria</taxon>
        <taxon>Bacillati</taxon>
        <taxon>Actinomycetota</taxon>
        <taxon>Actinomycetes</taxon>
        <taxon>Pseudonocardiales</taxon>
        <taxon>Pseudonocardiaceae</taxon>
        <taxon>Pseudonocardia</taxon>
    </lineage>
</organism>
<dbReference type="Pfam" id="PF13191">
    <property type="entry name" value="AAA_16"/>
    <property type="match status" value="1"/>
</dbReference>
<dbReference type="InterPro" id="IPR041664">
    <property type="entry name" value="AAA_16"/>
</dbReference>
<evidence type="ECO:0000313" key="3">
    <source>
        <dbReference type="EMBL" id="MEJ8279676.1"/>
    </source>
</evidence>
<accession>A0ABU8T6T7</accession>
<dbReference type="PROSITE" id="PS50043">
    <property type="entry name" value="HTH_LUXR_2"/>
    <property type="match status" value="1"/>
</dbReference>
<gene>
    <name evidence="3" type="ORF">WJX68_12100</name>
</gene>
<dbReference type="EMBL" id="JBBJUP010000008">
    <property type="protein sequence ID" value="MEJ8279676.1"/>
    <property type="molecule type" value="Genomic_DNA"/>
</dbReference>
<evidence type="ECO:0000313" key="4">
    <source>
        <dbReference type="Proteomes" id="UP001364211"/>
    </source>
</evidence>
<evidence type="ECO:0000259" key="2">
    <source>
        <dbReference type="PROSITE" id="PS50043"/>
    </source>
</evidence>
<feature type="domain" description="HTH luxR-type" evidence="2">
    <location>
        <begin position="551"/>
        <end position="616"/>
    </location>
</feature>
<dbReference type="PRINTS" id="PR00038">
    <property type="entry name" value="HTHLUXR"/>
</dbReference>
<dbReference type="InterPro" id="IPR016032">
    <property type="entry name" value="Sig_transdc_resp-reg_C-effctor"/>
</dbReference>
<evidence type="ECO:0000256" key="1">
    <source>
        <dbReference type="ARBA" id="ARBA00023125"/>
    </source>
</evidence>
<dbReference type="InterPro" id="IPR039420">
    <property type="entry name" value="WalR-like"/>
</dbReference>
<dbReference type="Proteomes" id="UP001364211">
    <property type="component" value="Unassembled WGS sequence"/>
</dbReference>
<dbReference type="PANTHER" id="PTHR43214">
    <property type="entry name" value="TWO-COMPONENT RESPONSE REGULATOR"/>
    <property type="match status" value="1"/>
</dbReference>
<dbReference type="Gene3D" id="1.10.10.10">
    <property type="entry name" value="Winged helix-like DNA-binding domain superfamily/Winged helix DNA-binding domain"/>
    <property type="match status" value="1"/>
</dbReference>
<dbReference type="InterPro" id="IPR000792">
    <property type="entry name" value="Tscrpt_reg_LuxR_C"/>
</dbReference>
<dbReference type="Gene3D" id="3.40.50.300">
    <property type="entry name" value="P-loop containing nucleotide triphosphate hydrolases"/>
    <property type="match status" value="1"/>
</dbReference>
<dbReference type="RefSeq" id="WP_340289745.1">
    <property type="nucleotide sequence ID" value="NZ_JBBJUP010000008.1"/>
</dbReference>
<dbReference type="InterPro" id="IPR027417">
    <property type="entry name" value="P-loop_NTPase"/>
</dbReference>
<dbReference type="Pfam" id="PF00196">
    <property type="entry name" value="GerE"/>
    <property type="match status" value="1"/>
</dbReference>
<proteinExistence type="predicted"/>
<dbReference type="InterPro" id="IPR036388">
    <property type="entry name" value="WH-like_DNA-bd_sf"/>
</dbReference>
<keyword evidence="1" id="KW-0238">DNA-binding</keyword>
<protein>
    <submittedName>
        <fullName evidence="3">LuxR family transcriptional regulator</fullName>
    </submittedName>
</protein>
<dbReference type="SUPFAM" id="SSF52540">
    <property type="entry name" value="P-loop containing nucleoside triphosphate hydrolases"/>
    <property type="match status" value="1"/>
</dbReference>
<keyword evidence="4" id="KW-1185">Reference proteome</keyword>
<name>A0ABU8T6T7_9PSEU</name>
<comment type="caution">
    <text evidence="3">The sequence shown here is derived from an EMBL/GenBank/DDBJ whole genome shotgun (WGS) entry which is preliminary data.</text>
</comment>